<accession>A0A5E4PL33</accession>
<evidence type="ECO:0000313" key="2">
    <source>
        <dbReference type="EMBL" id="VVC86425.1"/>
    </source>
</evidence>
<dbReference type="EMBL" id="FZQP02000003">
    <property type="protein sequence ID" value="VVC86425.1"/>
    <property type="molecule type" value="Genomic_DNA"/>
</dbReference>
<dbReference type="AlphaFoldDB" id="A0A5E4PL33"/>
<evidence type="ECO:0000313" key="3">
    <source>
        <dbReference type="Proteomes" id="UP000324832"/>
    </source>
</evidence>
<reference evidence="2 3" key="1">
    <citation type="submission" date="2017-07" db="EMBL/GenBank/DDBJ databases">
        <authorList>
            <person name="Talla V."/>
            <person name="Backstrom N."/>
        </authorList>
    </citation>
    <scope>NUCLEOTIDE SEQUENCE [LARGE SCALE GENOMIC DNA]</scope>
</reference>
<gene>
    <name evidence="2" type="ORF">LSINAPIS_LOCUS250</name>
</gene>
<proteinExistence type="predicted"/>
<feature type="region of interest" description="Disordered" evidence="1">
    <location>
        <begin position="1"/>
        <end position="22"/>
    </location>
</feature>
<organism evidence="2 3">
    <name type="scientific">Leptidea sinapis</name>
    <dbReference type="NCBI Taxonomy" id="189913"/>
    <lineage>
        <taxon>Eukaryota</taxon>
        <taxon>Metazoa</taxon>
        <taxon>Ecdysozoa</taxon>
        <taxon>Arthropoda</taxon>
        <taxon>Hexapoda</taxon>
        <taxon>Insecta</taxon>
        <taxon>Pterygota</taxon>
        <taxon>Neoptera</taxon>
        <taxon>Endopterygota</taxon>
        <taxon>Lepidoptera</taxon>
        <taxon>Glossata</taxon>
        <taxon>Ditrysia</taxon>
        <taxon>Papilionoidea</taxon>
        <taxon>Pieridae</taxon>
        <taxon>Dismorphiinae</taxon>
        <taxon>Leptidea</taxon>
    </lineage>
</organism>
<dbReference type="Proteomes" id="UP000324832">
    <property type="component" value="Unassembled WGS sequence"/>
</dbReference>
<feature type="compositionally biased region" description="Acidic residues" evidence="1">
    <location>
        <begin position="1"/>
        <end position="12"/>
    </location>
</feature>
<evidence type="ECO:0000256" key="1">
    <source>
        <dbReference type="SAM" id="MobiDB-lite"/>
    </source>
</evidence>
<protein>
    <submittedName>
        <fullName evidence="2">Uncharacterized protein</fullName>
    </submittedName>
</protein>
<keyword evidence="3" id="KW-1185">Reference proteome</keyword>
<sequence length="212" mass="24393">MADNVAFDDENADTSPRRREGQSDYGKLYIKHCNPQKVPAYYQYRDSFQKLVMFAGKFGVAINWIISQDNDPFIRTILICSVYLLCQLVIRSRCFVFSCGPNCSGFVEKKVTKQFIHNDVIITIANVYQRTGKRRLWGHASTAKIDRKWSKQSYIGQSVCERLSLNDWVLLICTERPLLYSPSCSKQIIPDISQKTTETLFEVDNHDNDGSK</sequence>
<name>A0A5E4PL33_9NEOP</name>